<sequence>MSQYQSKGGRREAQHKKAGKSAGSSGPRKGASSITGRGGAAQGIGPSSSTPSVSSIVSVAAPTPSLASVASTNQNDKEANGAAASPRGAATVGTTTNPNQMRSALVSQKDGKQQQQSGTLHPSVPVVKQSSPSAESSLAEPAFTFQFGSISPGFIHHTGMQIPARTNSAPPNLDEQRRKQAASEKEIPLLVDPHHNHVMSHGAASLNSQSQARTQVSTQSTNALPTVSTMQLPHPEESLHQSSNFHSTVVTSSQIDHTNPSQPVTSIAEKSSRYDSQTTFQASNDSGISISKQENVPPAINDSLSQTTILSDDKPPLVAKEQKKKKGIDAGKFTSNSSGSLSSKVASKKASKSQPGIGSGSEAKDDLIPSPIGEGLPPKSIALVDTIIQSARNLSITSESNSEHGLEETRSCAHVDISIEDSSIFNQSNLLKNDSMTLDKDLKSHLEVLDDSDELPNESGLSNTSTDFKSQNKAGPVLKSHSEDTGLLQADDPPNIEHIRMTISDKNYTKLVSTAPDLGRASVISDMPSDLNLDNEGGDVSIQARELKLEKIGARTFSTLDAIDTDSTQVSIAIDPMEAYPSSKISSGIISETAGKPSSNPVGQSPVSYGKLGHKHVEEHSLTSLKAGQPPLSVDVGSASKHLDSVRTVPVANSVHMIDRQASAEQGGSSLVEQQPLCSNSSHAVQEAKQGSKKKKKKELLAKADAAGSTADLYNAYKAPEDKRRDDAKPIMQPGANFKEIKVPNDDFEPLEKNVSKELDDWEDAAELPTPNTTFISGKDALLQKGSDMGNHVNTMNKYTRDFLLTFRDQSLELPFEFRLHPSLGGLVLTPEATASLTAREASLNLERSLDHQSSTGSQLERRGSLGDEDRWAKLPGVVPTAGSLDFRGDISLAAPYSVFRPGQNANIGLIARMPPGLRLGMPVPPPMTIGHMPGPPPFVHVMGLGPVPRPSGVDADRWERAPSSQKGLIPSPQTPLPTIHKAENKYEIGKVSDEEQLKQRQIKAILNKLTPQNFDRLFEQVKEVKIETAATLREVISQIFDKALMEPTFCEMYAKFCVQLAQELPEFNENGVKVTFRRVLLNKCQEEFERGEREQEEAEKEEDGQIILTKEEREEKKVRARRRMLGNIRFIGELYKKSMLTERIMHECIKKLLGEYQNPEEEDIEALCKLMTTIGRIIDHPKAKAHLDAYFDRMNDLSSNKKLSSRLRFMLKDVIDLRRNGWQERRKVEGPKKIDEVHRDAAQERQGVSNRDRMTRVPSMGGSNRRPVSMNDFPTRGPGPFLSAPIGAGLPFGVRGVQGGPHGPYGQDFRMDDRSVMESRTMPMPLMQKLNDEGTFTLVPQGGLGRGFGIRSQPPAASGRSALADVPSVMLSDSRRAGVGPIHSGLNAGMMTDRGVYGGRHHEDFPLRPSSADRMHLTAERSLLERPYTSDRYGPSYGRDLRGIDRSFSDRSISMPSRPGTPPSAVYSHSVPSSPQLPSEQDLIKRCKLTMLEYYSARDLKEAAQCVDDLKAPQFHSRMVSIWVSDTLEKKDIERDCLVGLLIYLRRMERPLLTREHLVQGFQSVLHSLEDTMFDVPRAPSYLAGIIGKLLAQGVVSLGEVGKLLKEGGMEHGSLLETGDAFNMLVDVLDTLRKERGEATMLQIYEESGLVMEDFLGKADDRIKKLDEVLERRNLQVLHPVRSWPV</sequence>
<evidence type="ECO:0000313" key="2">
    <source>
        <dbReference type="Proteomes" id="UP001162992"/>
    </source>
</evidence>
<protein>
    <submittedName>
        <fullName evidence="1">Uncharacterized protein</fullName>
    </submittedName>
</protein>
<comment type="caution">
    <text evidence="1">The sequence shown here is derived from an EMBL/GenBank/DDBJ whole genome shotgun (WGS) entry which is preliminary data.</text>
</comment>
<gene>
    <name evidence="1" type="ORF">O6H91_20G066900</name>
</gene>
<dbReference type="Proteomes" id="UP001162992">
    <property type="component" value="Chromosome 20"/>
</dbReference>
<dbReference type="EMBL" id="CM055111">
    <property type="protein sequence ID" value="KAJ7520113.1"/>
    <property type="molecule type" value="Genomic_DNA"/>
</dbReference>
<keyword evidence="2" id="KW-1185">Reference proteome</keyword>
<name>A0ACC2ARD9_DIPCM</name>
<reference evidence="2" key="1">
    <citation type="journal article" date="2024" name="Proc. Natl. Acad. Sci. U.S.A.">
        <title>Extraordinary preservation of gene collinearity over three hundred million years revealed in homosporous lycophytes.</title>
        <authorList>
            <person name="Li C."/>
            <person name="Wickell D."/>
            <person name="Kuo L.Y."/>
            <person name="Chen X."/>
            <person name="Nie B."/>
            <person name="Liao X."/>
            <person name="Peng D."/>
            <person name="Ji J."/>
            <person name="Jenkins J."/>
            <person name="Williams M."/>
            <person name="Shu S."/>
            <person name="Plott C."/>
            <person name="Barry K."/>
            <person name="Rajasekar S."/>
            <person name="Grimwood J."/>
            <person name="Han X."/>
            <person name="Sun S."/>
            <person name="Hou Z."/>
            <person name="He W."/>
            <person name="Dai G."/>
            <person name="Sun C."/>
            <person name="Schmutz J."/>
            <person name="Leebens-Mack J.H."/>
            <person name="Li F.W."/>
            <person name="Wang L."/>
        </authorList>
    </citation>
    <scope>NUCLEOTIDE SEQUENCE [LARGE SCALE GENOMIC DNA]</scope>
    <source>
        <strain evidence="2">cv. PW_Plant_1</strain>
    </source>
</reference>
<evidence type="ECO:0000313" key="1">
    <source>
        <dbReference type="EMBL" id="KAJ7520113.1"/>
    </source>
</evidence>
<proteinExistence type="predicted"/>
<accession>A0ACC2ARD9</accession>
<organism evidence="1 2">
    <name type="scientific">Diphasiastrum complanatum</name>
    <name type="common">Issler's clubmoss</name>
    <name type="synonym">Lycopodium complanatum</name>
    <dbReference type="NCBI Taxonomy" id="34168"/>
    <lineage>
        <taxon>Eukaryota</taxon>
        <taxon>Viridiplantae</taxon>
        <taxon>Streptophyta</taxon>
        <taxon>Embryophyta</taxon>
        <taxon>Tracheophyta</taxon>
        <taxon>Lycopodiopsida</taxon>
        <taxon>Lycopodiales</taxon>
        <taxon>Lycopodiaceae</taxon>
        <taxon>Lycopodioideae</taxon>
        <taxon>Diphasiastrum</taxon>
    </lineage>
</organism>